<dbReference type="NCBIfam" id="TIGR02595">
    <property type="entry name" value="PEP_CTERM"/>
    <property type="match status" value="1"/>
</dbReference>
<dbReference type="Pfam" id="PF07589">
    <property type="entry name" value="PEP-CTERM"/>
    <property type="match status" value="1"/>
</dbReference>
<sequence length="200" mass="21496">MKKLVLGAVLALSASLASAAPIPTVVSTASTGFNGSLQVLNDGIVPAEMSVWSSDKTLSWKGTDKAFTFSFGDLYRVDDVRLSVDNNDSYLLEYSLDNLSWTTLFAVAWHYGEVFWGMDTMSTHGGDLEYVSQLDFAPVEARFARIMATGGDNLYAVGEVAFSGERVIQSTTASVPEPGMLALLAAGAAAFAMVRRRRMS</sequence>
<name>T0AT41_9RHOO</name>
<organism evidence="3 4">
    <name type="scientific">Thauera terpenica 58Eu</name>
    <dbReference type="NCBI Taxonomy" id="1348657"/>
    <lineage>
        <taxon>Bacteria</taxon>
        <taxon>Pseudomonadati</taxon>
        <taxon>Pseudomonadota</taxon>
        <taxon>Betaproteobacteria</taxon>
        <taxon>Rhodocyclales</taxon>
        <taxon>Zoogloeaceae</taxon>
        <taxon>Thauera</taxon>
    </lineage>
</organism>
<dbReference type="SUPFAM" id="SSF49785">
    <property type="entry name" value="Galactose-binding domain-like"/>
    <property type="match status" value="1"/>
</dbReference>
<dbReference type="OrthoDB" id="9181627at2"/>
<evidence type="ECO:0000313" key="3">
    <source>
        <dbReference type="EMBL" id="EPZ13848.1"/>
    </source>
</evidence>
<dbReference type="EMBL" id="ATJV01000114">
    <property type="protein sequence ID" value="EPZ13848.1"/>
    <property type="molecule type" value="Genomic_DNA"/>
</dbReference>
<dbReference type="PROSITE" id="PS50022">
    <property type="entry name" value="FA58C_3"/>
    <property type="match status" value="1"/>
</dbReference>
<feature type="chain" id="PRO_5004573765" description="F5/8 type C domain-containing protein" evidence="1">
    <location>
        <begin position="20"/>
        <end position="200"/>
    </location>
</feature>
<feature type="domain" description="F5/8 type C" evidence="2">
    <location>
        <begin position="5"/>
        <end position="165"/>
    </location>
</feature>
<proteinExistence type="predicted"/>
<dbReference type="PATRIC" id="fig|1348657.5.peg.3572"/>
<dbReference type="InterPro" id="IPR013424">
    <property type="entry name" value="Ice-binding_C"/>
</dbReference>
<evidence type="ECO:0000256" key="1">
    <source>
        <dbReference type="SAM" id="SignalP"/>
    </source>
</evidence>
<dbReference type="AlphaFoldDB" id="T0AT41"/>
<keyword evidence="4" id="KW-1185">Reference proteome</keyword>
<feature type="signal peptide" evidence="1">
    <location>
        <begin position="1"/>
        <end position="19"/>
    </location>
</feature>
<dbReference type="InterPro" id="IPR000421">
    <property type="entry name" value="FA58C"/>
</dbReference>
<dbReference type="eggNOG" id="ENOG50334M9">
    <property type="taxonomic scope" value="Bacteria"/>
</dbReference>
<accession>T0AT41</accession>
<dbReference type="Proteomes" id="UP000015455">
    <property type="component" value="Unassembled WGS sequence"/>
</dbReference>
<comment type="caution">
    <text evidence="3">The sequence shown here is derived from an EMBL/GenBank/DDBJ whole genome shotgun (WGS) entry which is preliminary data.</text>
</comment>
<reference evidence="3 4" key="1">
    <citation type="submission" date="2013-06" db="EMBL/GenBank/DDBJ databases">
        <title>Draft genome sequence of Thauera terpenica.</title>
        <authorList>
            <person name="Liu B."/>
            <person name="Frostegard A.H."/>
            <person name="Shapleigh J.P."/>
        </authorList>
    </citation>
    <scope>NUCLEOTIDE SEQUENCE [LARGE SCALE GENOMIC DNA]</scope>
    <source>
        <strain evidence="3 4">58Eu</strain>
    </source>
</reference>
<protein>
    <recommendedName>
        <fullName evidence="2">F5/8 type C domain-containing protein</fullName>
    </recommendedName>
</protein>
<dbReference type="Gene3D" id="2.60.120.260">
    <property type="entry name" value="Galactose-binding domain-like"/>
    <property type="match status" value="1"/>
</dbReference>
<dbReference type="RefSeq" id="WP_021250954.1">
    <property type="nucleotide sequence ID" value="NZ_ATJV01000114.1"/>
</dbReference>
<evidence type="ECO:0000313" key="4">
    <source>
        <dbReference type="Proteomes" id="UP000015455"/>
    </source>
</evidence>
<dbReference type="InterPro" id="IPR008979">
    <property type="entry name" value="Galactose-bd-like_sf"/>
</dbReference>
<keyword evidence="1" id="KW-0732">Signal</keyword>
<evidence type="ECO:0000259" key="2">
    <source>
        <dbReference type="PROSITE" id="PS50022"/>
    </source>
</evidence>
<gene>
    <name evidence="3" type="ORF">M622_07705</name>
</gene>